<feature type="compositionally biased region" description="Polar residues" evidence="1">
    <location>
        <begin position="162"/>
        <end position="174"/>
    </location>
</feature>
<feature type="region of interest" description="Disordered" evidence="1">
    <location>
        <begin position="161"/>
        <end position="182"/>
    </location>
</feature>
<proteinExistence type="predicted"/>
<dbReference type="EMBL" id="AXCN02001054">
    <property type="status" value="NOT_ANNOTATED_CDS"/>
    <property type="molecule type" value="Genomic_DNA"/>
</dbReference>
<dbReference type="EnsemblMetazoa" id="AFAF019849-RA">
    <property type="protein sequence ID" value="AFAF019849-PA"/>
    <property type="gene ID" value="AFAF019849"/>
</dbReference>
<evidence type="ECO:0000313" key="3">
    <source>
        <dbReference type="EnsemblMetazoa" id="AFAF019849-PA"/>
    </source>
</evidence>
<evidence type="ECO:0000313" key="4">
    <source>
        <dbReference type="Proteomes" id="UP000075886"/>
    </source>
</evidence>
<keyword evidence="2" id="KW-0812">Transmembrane</keyword>
<dbReference type="VEuPathDB" id="VectorBase:AFAF019849"/>
<reference evidence="3" key="2">
    <citation type="submission" date="2020-05" db="UniProtKB">
        <authorList>
            <consortium name="EnsemblMetazoa"/>
        </authorList>
    </citation>
    <scope>IDENTIFICATION</scope>
    <source>
        <strain evidence="3">FAR1</strain>
    </source>
</reference>
<protein>
    <submittedName>
        <fullName evidence="3">Uncharacterized protein</fullName>
    </submittedName>
</protein>
<dbReference type="AlphaFoldDB" id="A0A182QZ96"/>
<dbReference type="Proteomes" id="UP000075886">
    <property type="component" value="Unassembled WGS sequence"/>
</dbReference>
<keyword evidence="2" id="KW-0472">Membrane</keyword>
<evidence type="ECO:0000256" key="1">
    <source>
        <dbReference type="SAM" id="MobiDB-lite"/>
    </source>
</evidence>
<accession>A0A182QZ96</accession>
<keyword evidence="4" id="KW-1185">Reference proteome</keyword>
<name>A0A182QZ96_9DIPT</name>
<reference evidence="4" key="1">
    <citation type="submission" date="2014-01" db="EMBL/GenBank/DDBJ databases">
        <title>The Genome Sequence of Anopheles farauti FAR1 (V2).</title>
        <authorList>
            <consortium name="The Broad Institute Genomics Platform"/>
            <person name="Neafsey D.E."/>
            <person name="Besansky N."/>
            <person name="Howell P."/>
            <person name="Walton C."/>
            <person name="Young S.K."/>
            <person name="Zeng Q."/>
            <person name="Gargeya S."/>
            <person name="Fitzgerald M."/>
            <person name="Haas B."/>
            <person name="Abouelleil A."/>
            <person name="Allen A.W."/>
            <person name="Alvarado L."/>
            <person name="Arachchi H.M."/>
            <person name="Berlin A.M."/>
            <person name="Chapman S.B."/>
            <person name="Gainer-Dewar J."/>
            <person name="Goldberg J."/>
            <person name="Griggs A."/>
            <person name="Gujja S."/>
            <person name="Hansen M."/>
            <person name="Howarth C."/>
            <person name="Imamovic A."/>
            <person name="Ireland A."/>
            <person name="Larimer J."/>
            <person name="McCowan C."/>
            <person name="Murphy C."/>
            <person name="Pearson M."/>
            <person name="Poon T.W."/>
            <person name="Priest M."/>
            <person name="Roberts A."/>
            <person name="Saif S."/>
            <person name="Shea T."/>
            <person name="Sisk P."/>
            <person name="Sykes S."/>
            <person name="Wortman J."/>
            <person name="Nusbaum C."/>
            <person name="Birren B."/>
        </authorList>
    </citation>
    <scope>NUCLEOTIDE SEQUENCE [LARGE SCALE GENOMIC DNA]</scope>
    <source>
        <strain evidence="4">FAR1</strain>
    </source>
</reference>
<sequence length="182" mass="20859">MRFQKRKRCTNSPEQQSFRQQQQQQQQLHIFPTNKKSCLDMNISLPYGAVQLIAVFAAQLRCTVCDAMIGGGDLLTHPSDRRDGASRGPANWKRKTDSDFLKFRLLACARREPRNKLQKKRLLHVIFPYLFFIVIISGRRWLTFRASVGKTCPWSIHPTAMSAPTSVPSRENPTPTYPSVRA</sequence>
<evidence type="ECO:0000256" key="2">
    <source>
        <dbReference type="SAM" id="Phobius"/>
    </source>
</evidence>
<keyword evidence="2" id="KW-1133">Transmembrane helix</keyword>
<organism evidence="3 4">
    <name type="scientific">Anopheles farauti</name>
    <dbReference type="NCBI Taxonomy" id="69004"/>
    <lineage>
        <taxon>Eukaryota</taxon>
        <taxon>Metazoa</taxon>
        <taxon>Ecdysozoa</taxon>
        <taxon>Arthropoda</taxon>
        <taxon>Hexapoda</taxon>
        <taxon>Insecta</taxon>
        <taxon>Pterygota</taxon>
        <taxon>Neoptera</taxon>
        <taxon>Endopterygota</taxon>
        <taxon>Diptera</taxon>
        <taxon>Nematocera</taxon>
        <taxon>Culicoidea</taxon>
        <taxon>Culicidae</taxon>
        <taxon>Anophelinae</taxon>
        <taxon>Anopheles</taxon>
    </lineage>
</organism>
<feature type="transmembrane region" description="Helical" evidence="2">
    <location>
        <begin position="122"/>
        <end position="142"/>
    </location>
</feature>